<keyword evidence="3" id="KW-0804">Transcription</keyword>
<keyword evidence="1" id="KW-0805">Transcription regulation</keyword>
<keyword evidence="6" id="KW-1185">Reference proteome</keyword>
<evidence type="ECO:0000313" key="6">
    <source>
        <dbReference type="Proteomes" id="UP000226079"/>
    </source>
</evidence>
<dbReference type="Pfam" id="PF00196">
    <property type="entry name" value="GerE"/>
    <property type="match status" value="1"/>
</dbReference>
<dbReference type="SMART" id="SM00421">
    <property type="entry name" value="HTH_LUXR"/>
    <property type="match status" value="1"/>
</dbReference>
<reference evidence="5 6" key="1">
    <citation type="submission" date="2017-10" db="EMBL/GenBank/DDBJ databases">
        <title>Sequencing the genomes of 1000 actinobacteria strains.</title>
        <authorList>
            <person name="Klenk H.-P."/>
        </authorList>
    </citation>
    <scope>NUCLEOTIDE SEQUENCE [LARGE SCALE GENOMIC DNA]</scope>
    <source>
        <strain evidence="5 6">DSM 15597</strain>
    </source>
</reference>
<proteinExistence type="predicted"/>
<evidence type="ECO:0000256" key="3">
    <source>
        <dbReference type="ARBA" id="ARBA00023163"/>
    </source>
</evidence>
<name>A0A2A9CSP3_9ACTN</name>
<dbReference type="PANTHER" id="PTHR44688:SF16">
    <property type="entry name" value="DNA-BINDING TRANSCRIPTIONAL ACTIVATOR DEVR_DOSR"/>
    <property type="match status" value="1"/>
</dbReference>
<dbReference type="PANTHER" id="PTHR44688">
    <property type="entry name" value="DNA-BINDING TRANSCRIPTIONAL ACTIVATOR DEVR_DOSR"/>
    <property type="match status" value="1"/>
</dbReference>
<dbReference type="InterPro" id="IPR036388">
    <property type="entry name" value="WH-like_DNA-bd_sf"/>
</dbReference>
<evidence type="ECO:0000259" key="4">
    <source>
        <dbReference type="PROSITE" id="PS50043"/>
    </source>
</evidence>
<dbReference type="PROSITE" id="PS50043">
    <property type="entry name" value="HTH_LUXR_2"/>
    <property type="match status" value="1"/>
</dbReference>
<comment type="caution">
    <text evidence="5">The sequence shown here is derived from an EMBL/GenBank/DDBJ whole genome shotgun (WGS) entry which is preliminary data.</text>
</comment>
<gene>
    <name evidence="5" type="ORF">ATK74_2028</name>
</gene>
<dbReference type="Gene3D" id="1.10.10.10">
    <property type="entry name" value="Winged helix-like DNA-binding domain superfamily/Winged helix DNA-binding domain"/>
    <property type="match status" value="1"/>
</dbReference>
<organism evidence="5 6">
    <name type="scientific">Propionicimonas paludicola</name>
    <dbReference type="NCBI Taxonomy" id="185243"/>
    <lineage>
        <taxon>Bacteria</taxon>
        <taxon>Bacillati</taxon>
        <taxon>Actinomycetota</taxon>
        <taxon>Actinomycetes</taxon>
        <taxon>Propionibacteriales</taxon>
        <taxon>Nocardioidaceae</taxon>
        <taxon>Propionicimonas</taxon>
    </lineage>
</organism>
<feature type="domain" description="HTH luxR-type" evidence="4">
    <location>
        <begin position="616"/>
        <end position="681"/>
    </location>
</feature>
<keyword evidence="2" id="KW-0238">DNA-binding</keyword>
<evidence type="ECO:0000313" key="5">
    <source>
        <dbReference type="EMBL" id="PFG17457.1"/>
    </source>
</evidence>
<dbReference type="SUPFAM" id="SSF46894">
    <property type="entry name" value="C-terminal effector domain of the bipartite response regulators"/>
    <property type="match status" value="1"/>
</dbReference>
<evidence type="ECO:0000256" key="1">
    <source>
        <dbReference type="ARBA" id="ARBA00023015"/>
    </source>
</evidence>
<dbReference type="GO" id="GO:0003677">
    <property type="term" value="F:DNA binding"/>
    <property type="evidence" value="ECO:0007669"/>
    <property type="project" value="UniProtKB-KW"/>
</dbReference>
<evidence type="ECO:0000256" key="2">
    <source>
        <dbReference type="ARBA" id="ARBA00023125"/>
    </source>
</evidence>
<dbReference type="GO" id="GO:0006355">
    <property type="term" value="P:regulation of DNA-templated transcription"/>
    <property type="evidence" value="ECO:0007669"/>
    <property type="project" value="InterPro"/>
</dbReference>
<accession>A0A2A9CSP3</accession>
<dbReference type="Proteomes" id="UP000226079">
    <property type="component" value="Unassembled WGS sequence"/>
</dbReference>
<dbReference type="EMBL" id="PDJC01000001">
    <property type="protein sequence ID" value="PFG17457.1"/>
    <property type="molecule type" value="Genomic_DNA"/>
</dbReference>
<sequence>MGGFNAQRSPSSDPAEFRDHANRHAGRTGAEPIAEQLDHAAAGTSDHRWAELGLPPWISRISLFGSITSRAVRIAAASAGEPLQTPRVRDMLQRLEESGLLVTAVAGDPIRRLRPGTRRDMIETLEREHGDLKGLRHALLSAAAPLNADHSQLIPEQGETDDWSVLEQLILTSSAEFECISHGELAGTAEIPRIERQRRPILSIAFAVTASLGIESDRLDLNLLTRLLLRDARELHGNWREHSGIDAAVVGGTLWMISQASSDLTASSPQLDDAWSTHQELEALIRGANRTGPLPSGASLAVFHTLSAVVSVLRADWTEATRHAEPAMLLAPECGVVGFVAASMLSVASFFAGSPIGRERSERFFHVHQSHNCRSLAWLPNVAALPGFLGALNDLDRARAEANLAAFSDFDAARWFDDSLLLHCAAAKAGILWMDPQRALAAFDGAVGNRWESATPSGGAQLEVGKTRVQLLLNLRDFDQAAQLLDRLEEAYGAEPLISLTARLHLGRGDAQAALSLIDDGLNASGNPARQASLLAMKAAALLMGNSSDAAVDRMITAACVVCEETRSLLPFVLLPLPLLTDLLAVHGPHPDGHPCFLKRNLGPAKLATLQPAYLGIGQPIRLTPRERTLLPLLATPDTLGEIADQLYVSINTVRKQVATLREKLGAKDRRELIARAAELRLLPESSV</sequence>
<dbReference type="InterPro" id="IPR016032">
    <property type="entry name" value="Sig_transdc_resp-reg_C-effctor"/>
</dbReference>
<dbReference type="AlphaFoldDB" id="A0A2A9CSP3"/>
<dbReference type="CDD" id="cd06170">
    <property type="entry name" value="LuxR_C_like"/>
    <property type="match status" value="1"/>
</dbReference>
<dbReference type="InterPro" id="IPR000792">
    <property type="entry name" value="Tscrpt_reg_LuxR_C"/>
</dbReference>
<protein>
    <submittedName>
        <fullName evidence="5">Regulatory LuxR family protein</fullName>
    </submittedName>
</protein>